<evidence type="ECO:0000313" key="12">
    <source>
        <dbReference type="Proteomes" id="UP000223596"/>
    </source>
</evidence>
<evidence type="ECO:0000256" key="1">
    <source>
        <dbReference type="ARBA" id="ARBA00018672"/>
    </source>
</evidence>
<feature type="domain" description="Response regulatory" evidence="9">
    <location>
        <begin position="5"/>
        <end position="121"/>
    </location>
</feature>
<dbReference type="AlphaFoldDB" id="A0AB36TIP3"/>
<dbReference type="GO" id="GO:0000976">
    <property type="term" value="F:transcription cis-regulatory region binding"/>
    <property type="evidence" value="ECO:0007669"/>
    <property type="project" value="TreeGrafter"/>
</dbReference>
<dbReference type="GO" id="GO:0006355">
    <property type="term" value="P:regulation of DNA-templated transcription"/>
    <property type="evidence" value="ECO:0007669"/>
    <property type="project" value="TreeGrafter"/>
</dbReference>
<dbReference type="SUPFAM" id="SSF52172">
    <property type="entry name" value="CheY-like"/>
    <property type="match status" value="1"/>
</dbReference>
<dbReference type="InterPro" id="IPR039420">
    <property type="entry name" value="WalR-like"/>
</dbReference>
<dbReference type="PROSITE" id="PS50887">
    <property type="entry name" value="GGDEF"/>
    <property type="match status" value="1"/>
</dbReference>
<dbReference type="Gene3D" id="3.40.50.2300">
    <property type="match status" value="1"/>
</dbReference>
<dbReference type="EMBL" id="PDBW01000001">
    <property type="protein sequence ID" value="PFH03769.1"/>
    <property type="molecule type" value="Genomic_DNA"/>
</dbReference>
<proteinExistence type="predicted"/>
<dbReference type="InterPro" id="IPR000160">
    <property type="entry name" value="GGDEF_dom"/>
</dbReference>
<dbReference type="InterPro" id="IPR043128">
    <property type="entry name" value="Rev_trsase/Diguanyl_cyclase"/>
</dbReference>
<dbReference type="Proteomes" id="UP000223596">
    <property type="component" value="Unassembled WGS sequence"/>
</dbReference>
<accession>A0AB36TIP3</accession>
<dbReference type="InterPro" id="IPR001789">
    <property type="entry name" value="Sig_transdc_resp-reg_receiver"/>
</dbReference>
<evidence type="ECO:0000256" key="6">
    <source>
        <dbReference type="ARBA" id="ARBA00023163"/>
    </source>
</evidence>
<evidence type="ECO:0000256" key="7">
    <source>
        <dbReference type="ARBA" id="ARBA00024867"/>
    </source>
</evidence>
<feature type="modified residue" description="4-aspartylphosphate" evidence="8">
    <location>
        <position position="54"/>
    </location>
</feature>
<dbReference type="SMART" id="SM00267">
    <property type="entry name" value="GGDEF"/>
    <property type="match status" value="1"/>
</dbReference>
<feature type="domain" description="GGDEF" evidence="10">
    <location>
        <begin position="154"/>
        <end position="309"/>
    </location>
</feature>
<protein>
    <recommendedName>
        <fullName evidence="1">Stage 0 sporulation protein A homolog</fullName>
    </recommendedName>
</protein>
<dbReference type="RefSeq" id="WP_003515828.1">
    <property type="nucleotide sequence ID" value="NZ_CP013828.1"/>
</dbReference>
<dbReference type="SMART" id="SM00448">
    <property type="entry name" value="REC"/>
    <property type="match status" value="1"/>
</dbReference>
<evidence type="ECO:0000256" key="4">
    <source>
        <dbReference type="ARBA" id="ARBA00023015"/>
    </source>
</evidence>
<keyword evidence="6" id="KW-0804">Transcription</keyword>
<dbReference type="GO" id="GO:0005829">
    <property type="term" value="C:cytosol"/>
    <property type="evidence" value="ECO:0007669"/>
    <property type="project" value="TreeGrafter"/>
</dbReference>
<comment type="function">
    <text evidence="7">May play the central regulatory role in sporulation. It may be an element of the effector pathway responsible for the activation of sporulation genes in response to nutritional stress. Spo0A may act in concert with spo0H (a sigma factor) to control the expression of some genes that are critical to the sporulation process.</text>
</comment>
<dbReference type="GeneID" id="35803758"/>
<name>A0AB36TIP3_ACETH</name>
<dbReference type="PANTHER" id="PTHR48111">
    <property type="entry name" value="REGULATOR OF RPOS"/>
    <property type="match status" value="1"/>
</dbReference>
<dbReference type="InterPro" id="IPR011006">
    <property type="entry name" value="CheY-like_superfamily"/>
</dbReference>
<keyword evidence="3" id="KW-0902">Two-component regulatory system</keyword>
<reference evidence="11 12" key="1">
    <citation type="submission" date="2017-09" db="EMBL/GenBank/DDBJ databases">
        <title>Evaluation of Pacific Biosciences Sequencing Technology to Finishing C. thermocellum Genome Sequences.</title>
        <authorList>
            <person name="Brown S."/>
        </authorList>
    </citation>
    <scope>NUCLEOTIDE SEQUENCE [LARGE SCALE GENOMIC DNA]</scope>
    <source>
        <strain evidence="11 12">AD2</strain>
    </source>
</reference>
<dbReference type="SUPFAM" id="SSF55073">
    <property type="entry name" value="Nucleotide cyclase"/>
    <property type="match status" value="1"/>
</dbReference>
<sequence length="310" mass="35080">MFKKKILVIDDTEFMTKLISDVLMNEGYEVVTASNGRQGIEMVRIEKPDLVLLDVVMPDMDGFEVCRILREDEGNNLMPIIMLTAQDNEDDKLTGLELGADDYITKPFNTRELVSRVRNTLRRIDRNRWANPLTGLQGNIEIQSEINQRIATKQLFAVIYADLDNFKAYNDVYGFASGDRAIKLTADIIVDNVRSYGNQNDFIGHVGGDDFIIVSTPDKAEDIVKGIIEEFDIKSKSLYCEEDLKRGYIVTSNRQGQVMKFPLISISFAIVTNEVRELISHVQISEIAAELKKKAKSIPGSSYVKDRRKA</sequence>
<evidence type="ECO:0000256" key="3">
    <source>
        <dbReference type="ARBA" id="ARBA00023012"/>
    </source>
</evidence>
<dbReference type="Pfam" id="PF00990">
    <property type="entry name" value="GGDEF"/>
    <property type="match status" value="1"/>
</dbReference>
<organism evidence="11 12">
    <name type="scientific">Acetivibrio thermocellus AD2</name>
    <dbReference type="NCBI Taxonomy" id="1138384"/>
    <lineage>
        <taxon>Bacteria</taxon>
        <taxon>Bacillati</taxon>
        <taxon>Bacillota</taxon>
        <taxon>Clostridia</taxon>
        <taxon>Eubacteriales</taxon>
        <taxon>Oscillospiraceae</taxon>
        <taxon>Acetivibrio</taxon>
    </lineage>
</organism>
<dbReference type="GO" id="GO:0032993">
    <property type="term" value="C:protein-DNA complex"/>
    <property type="evidence" value="ECO:0007669"/>
    <property type="project" value="TreeGrafter"/>
</dbReference>
<dbReference type="Pfam" id="PF00072">
    <property type="entry name" value="Response_reg"/>
    <property type="match status" value="1"/>
</dbReference>
<dbReference type="GO" id="GO:0000156">
    <property type="term" value="F:phosphorelay response regulator activity"/>
    <property type="evidence" value="ECO:0007669"/>
    <property type="project" value="TreeGrafter"/>
</dbReference>
<dbReference type="CDD" id="cd01949">
    <property type="entry name" value="GGDEF"/>
    <property type="match status" value="1"/>
</dbReference>
<evidence type="ECO:0000313" key="11">
    <source>
        <dbReference type="EMBL" id="PFH03769.1"/>
    </source>
</evidence>
<dbReference type="Gene3D" id="3.30.70.270">
    <property type="match status" value="1"/>
</dbReference>
<dbReference type="NCBIfam" id="TIGR00254">
    <property type="entry name" value="GGDEF"/>
    <property type="match status" value="1"/>
</dbReference>
<keyword evidence="4" id="KW-0805">Transcription regulation</keyword>
<evidence type="ECO:0000259" key="10">
    <source>
        <dbReference type="PROSITE" id="PS50887"/>
    </source>
</evidence>
<comment type="caution">
    <text evidence="11">The sequence shown here is derived from an EMBL/GenBank/DDBJ whole genome shotgun (WGS) entry which is preliminary data.</text>
</comment>
<keyword evidence="5" id="KW-0238">DNA-binding</keyword>
<evidence type="ECO:0000256" key="2">
    <source>
        <dbReference type="ARBA" id="ARBA00022553"/>
    </source>
</evidence>
<dbReference type="Gene3D" id="6.10.250.690">
    <property type="match status" value="1"/>
</dbReference>
<gene>
    <name evidence="11" type="ORF">M972_112583</name>
</gene>
<evidence type="ECO:0000256" key="8">
    <source>
        <dbReference type="PROSITE-ProRule" id="PRU00169"/>
    </source>
</evidence>
<keyword evidence="2 8" id="KW-0597">Phosphoprotein</keyword>
<evidence type="ECO:0000259" key="9">
    <source>
        <dbReference type="PROSITE" id="PS50110"/>
    </source>
</evidence>
<dbReference type="InterPro" id="IPR029787">
    <property type="entry name" value="Nucleotide_cyclase"/>
</dbReference>
<evidence type="ECO:0000256" key="5">
    <source>
        <dbReference type="ARBA" id="ARBA00023125"/>
    </source>
</evidence>
<dbReference type="PANTHER" id="PTHR48111:SF1">
    <property type="entry name" value="TWO-COMPONENT RESPONSE REGULATOR ORR33"/>
    <property type="match status" value="1"/>
</dbReference>
<dbReference type="PROSITE" id="PS50110">
    <property type="entry name" value="RESPONSE_REGULATORY"/>
    <property type="match status" value="1"/>
</dbReference>
<dbReference type="FunFam" id="3.40.50.2300:FF:000001">
    <property type="entry name" value="DNA-binding response regulator PhoB"/>
    <property type="match status" value="1"/>
</dbReference>